<evidence type="ECO:0000259" key="3">
    <source>
        <dbReference type="SMART" id="SM01349"/>
    </source>
</evidence>
<name>A0ABM4GFN1_DROKI</name>
<dbReference type="Gene3D" id="1.25.10.10">
    <property type="entry name" value="Leucine-rich Repeat Variant"/>
    <property type="match status" value="2"/>
</dbReference>
<evidence type="ECO:0000313" key="5">
    <source>
        <dbReference type="RefSeq" id="XP_070141521.1"/>
    </source>
</evidence>
<dbReference type="InterPro" id="IPR034085">
    <property type="entry name" value="TOG"/>
</dbReference>
<protein>
    <submittedName>
        <fullName evidence="5">Stalled ribosome sensor GCN1-like</fullName>
    </submittedName>
</protein>
<keyword evidence="4" id="KW-1185">Reference proteome</keyword>
<feature type="compositionally biased region" description="Low complexity" evidence="2">
    <location>
        <begin position="533"/>
        <end position="547"/>
    </location>
</feature>
<dbReference type="Pfam" id="PF24987">
    <property type="entry name" value="HEAT_EF3_N"/>
    <property type="match status" value="1"/>
</dbReference>
<dbReference type="InterPro" id="IPR011989">
    <property type="entry name" value="ARM-like"/>
</dbReference>
<feature type="compositionally biased region" description="Low complexity" evidence="2">
    <location>
        <begin position="667"/>
        <end position="687"/>
    </location>
</feature>
<feature type="domain" description="TOG" evidence="3">
    <location>
        <begin position="385"/>
        <end position="670"/>
    </location>
</feature>
<feature type="compositionally biased region" description="Low complexity" evidence="2">
    <location>
        <begin position="588"/>
        <end position="628"/>
    </location>
</feature>
<feature type="region of interest" description="Disordered" evidence="2">
    <location>
        <begin position="528"/>
        <end position="717"/>
    </location>
</feature>
<feature type="compositionally biased region" description="Polar residues" evidence="2">
    <location>
        <begin position="569"/>
        <end position="587"/>
    </location>
</feature>
<dbReference type="PANTHER" id="PTHR23346">
    <property type="entry name" value="TRANSLATIONAL ACTIVATOR GCN1-RELATED"/>
    <property type="match status" value="1"/>
</dbReference>
<dbReference type="SUPFAM" id="SSF48371">
    <property type="entry name" value="ARM repeat"/>
    <property type="match status" value="1"/>
</dbReference>
<gene>
    <name evidence="5" type="primary">LOC138928369</name>
</gene>
<sequence length="727" mass="81467">MISSIFDSPSFSYAFEFIKRALLFLNIDSNTELILKCIHIIASHTSENAVTNCNPKFMPRLGMFEILLYLFKNNTKLREQTSSAIKDIARYSHEDGFCAGTYNQIISIFLDDLQYNADPVRNIVLQAIEIMVEPIKKHLQVDDSHQQQIIKRLWIAKFDSAEENRDLAIDIWDKVNLTSPKFNEVIYDILHPELCIQKSASESLMPLIAGDENAIKCAIKILFTIYNEMLTLIPPVLDKFDREIKPSTDQWKPRRGVAIAFSTLAPILSIEDINDIMNFMVSQGLGDREDVVHKEMLAAALKIVDIHGNRIIVYLLPVFEDFLDKAPKSQSYDNIRQAVVILMGSLARHLEKNDNRIDPIVKRLLTALSTPSQQVQEAVSNCLPHLMPSVKDEAPAMIKKLLHSLAKSDKYGERRGAAYGIAGIVKGLGILSLKQLDIMSKLTSYIQEKKNYKSREGALFAFEVLCTTLGRLFEPYIVHVLPHLLQCFGDSSQYVRQAAVDTAKVVMGKLSAHGVKLVLPSLCEESSDSPPILAAAPTSALTPATRASSRRQQHQPEQRPRHQQRRQKTAASGLNTGPSSGHNNSALSPSTTTTAATSPTSTSSTKRPQHRPSTSSTPATTKPARTAANSSGNGNGQRDQRKQYFAPVANKKQPQLRHQQRPRHQQLTKPTTTAIRSRQRQQQQPTAKQPPPTLMESHRSEQRKKKTTKTNRQTPNYSLCQYLNNLL</sequence>
<dbReference type="PANTHER" id="PTHR23346:SF7">
    <property type="entry name" value="STALLED RIBOSOME SENSOR GCN1"/>
    <property type="match status" value="1"/>
</dbReference>
<organism evidence="4 5">
    <name type="scientific">Drosophila kikkawai</name>
    <name type="common">Fruit fly</name>
    <dbReference type="NCBI Taxonomy" id="30033"/>
    <lineage>
        <taxon>Eukaryota</taxon>
        <taxon>Metazoa</taxon>
        <taxon>Ecdysozoa</taxon>
        <taxon>Arthropoda</taxon>
        <taxon>Hexapoda</taxon>
        <taxon>Insecta</taxon>
        <taxon>Pterygota</taxon>
        <taxon>Neoptera</taxon>
        <taxon>Endopterygota</taxon>
        <taxon>Diptera</taxon>
        <taxon>Brachycera</taxon>
        <taxon>Muscomorpha</taxon>
        <taxon>Ephydroidea</taxon>
        <taxon>Drosophilidae</taxon>
        <taxon>Drosophila</taxon>
        <taxon>Sophophora</taxon>
    </lineage>
</organism>
<accession>A0ABM4GFN1</accession>
<feature type="compositionally biased region" description="Basic residues" evidence="2">
    <location>
        <begin position="654"/>
        <end position="666"/>
    </location>
</feature>
<dbReference type="RefSeq" id="XP_070141521.1">
    <property type="nucleotide sequence ID" value="XM_070285420.1"/>
</dbReference>
<dbReference type="InterPro" id="IPR016024">
    <property type="entry name" value="ARM-type_fold"/>
</dbReference>
<dbReference type="GeneID" id="138928369"/>
<dbReference type="SMART" id="SM01349">
    <property type="entry name" value="TOG"/>
    <property type="match status" value="1"/>
</dbReference>
<keyword evidence="1" id="KW-0677">Repeat</keyword>
<evidence type="ECO:0000256" key="1">
    <source>
        <dbReference type="ARBA" id="ARBA00022737"/>
    </source>
</evidence>
<reference evidence="5" key="1">
    <citation type="submission" date="2025-08" db="UniProtKB">
        <authorList>
            <consortium name="RefSeq"/>
        </authorList>
    </citation>
    <scope>IDENTIFICATION</scope>
    <source>
        <strain evidence="5">14028-0561.14</strain>
        <tissue evidence="5">Whole fly</tissue>
    </source>
</reference>
<evidence type="ECO:0000313" key="4">
    <source>
        <dbReference type="Proteomes" id="UP001652661"/>
    </source>
</evidence>
<dbReference type="Proteomes" id="UP001652661">
    <property type="component" value="Chromosome 3L"/>
</dbReference>
<evidence type="ECO:0000256" key="2">
    <source>
        <dbReference type="SAM" id="MobiDB-lite"/>
    </source>
</evidence>
<proteinExistence type="predicted"/>